<accession>A0A139SIA6</accession>
<protein>
    <submittedName>
        <fullName evidence="1">Uncharacterized protein</fullName>
    </submittedName>
</protein>
<name>A0A139SIA6_9BACT</name>
<gene>
    <name evidence="1" type="ORF">AXK11_00770</name>
</gene>
<keyword evidence="2" id="KW-1185">Reference proteome</keyword>
<dbReference type="AlphaFoldDB" id="A0A139SIA6"/>
<proteinExistence type="predicted"/>
<dbReference type="InterPro" id="IPR013397">
    <property type="entry name" value="CRISPR-assoc_prot_Csy1"/>
</dbReference>
<evidence type="ECO:0000313" key="2">
    <source>
        <dbReference type="Proteomes" id="UP000070058"/>
    </source>
</evidence>
<evidence type="ECO:0000313" key="1">
    <source>
        <dbReference type="EMBL" id="KXU34210.1"/>
    </source>
</evidence>
<comment type="caution">
    <text evidence="1">The sequence shown here is derived from an EMBL/GenBank/DDBJ whole genome shotgun (WGS) entry which is preliminary data.</text>
</comment>
<dbReference type="Pfam" id="PF09611">
    <property type="entry name" value="Cas_Csy1"/>
    <property type="match status" value="1"/>
</dbReference>
<dbReference type="STRING" id="1548207.AXK11_00770"/>
<dbReference type="Proteomes" id="UP000070058">
    <property type="component" value="Unassembled WGS sequence"/>
</dbReference>
<organism evidence="1 2">
    <name type="scientific">Cephaloticoccus primus</name>
    <dbReference type="NCBI Taxonomy" id="1548207"/>
    <lineage>
        <taxon>Bacteria</taxon>
        <taxon>Pseudomonadati</taxon>
        <taxon>Verrucomicrobiota</taxon>
        <taxon>Opitutia</taxon>
        <taxon>Opitutales</taxon>
        <taxon>Opitutaceae</taxon>
        <taxon>Cephaloticoccus</taxon>
    </lineage>
</organism>
<reference evidence="2" key="1">
    <citation type="submission" date="2016-02" db="EMBL/GenBank/DDBJ databases">
        <authorList>
            <person name="Sanders J.G."/>
            <person name="Lin J.Y."/>
            <person name="Wertz J.T."/>
            <person name="Russell J.A."/>
            <person name="Moreau C.S."/>
            <person name="Powell S."/>
        </authorList>
    </citation>
    <scope>NUCLEOTIDE SEQUENCE [LARGE SCALE GENOMIC DNA]</scope>
    <source>
        <strain evidence="2">CAG34</strain>
    </source>
</reference>
<sequence>METRDRRDGYIATLIDELVQLASGYQQGFPPGWSLNPETELNEEECLWLDPYRATFEEEYEFREKWLWMDWPERIGERFAGWLKGQLEGKLLMGDVEFRHWKKELLLDESESGWARELHKQCHEIHQRCKKFPSTKREDKEKPAKEVEAKV</sequence>
<dbReference type="EMBL" id="LSZQ01000067">
    <property type="protein sequence ID" value="KXU34210.1"/>
    <property type="molecule type" value="Genomic_DNA"/>
</dbReference>